<dbReference type="RefSeq" id="WP_119524930.1">
    <property type="nucleotide sequence ID" value="NZ_NRHC01000039.1"/>
</dbReference>
<reference evidence="2 3" key="1">
    <citation type="submission" date="2017-08" db="EMBL/GenBank/DDBJ databases">
        <title>Reclassification of Bisgaard taxon 37 and 44.</title>
        <authorList>
            <person name="Christensen H."/>
        </authorList>
    </citation>
    <scope>NUCLEOTIDE SEQUENCE [LARGE SCALE GENOMIC DNA]</scope>
    <source>
        <strain evidence="2 3">B96_3</strain>
    </source>
</reference>
<dbReference type="AlphaFoldDB" id="A0A3A1Y6X8"/>
<evidence type="ECO:0000256" key="1">
    <source>
        <dbReference type="SAM" id="SignalP"/>
    </source>
</evidence>
<evidence type="ECO:0008006" key="4">
    <source>
        <dbReference type="Google" id="ProtNLM"/>
    </source>
</evidence>
<comment type="caution">
    <text evidence="2">The sequence shown here is derived from an EMBL/GenBank/DDBJ whole genome shotgun (WGS) entry which is preliminary data.</text>
</comment>
<dbReference type="InterPro" id="IPR023614">
    <property type="entry name" value="Porin_dom_sf"/>
</dbReference>
<dbReference type="Proteomes" id="UP000265691">
    <property type="component" value="Unassembled WGS sequence"/>
</dbReference>
<name>A0A3A1Y6X8_9GAMM</name>
<keyword evidence="1" id="KW-0732">Signal</keyword>
<organism evidence="2 3">
    <name type="scientific">Psittacicella hinzii</name>
    <dbReference type="NCBI Taxonomy" id="2028575"/>
    <lineage>
        <taxon>Bacteria</taxon>
        <taxon>Pseudomonadati</taxon>
        <taxon>Pseudomonadota</taxon>
        <taxon>Gammaproteobacteria</taxon>
        <taxon>Pasteurellales</taxon>
        <taxon>Psittacicellaceae</taxon>
        <taxon>Psittacicella</taxon>
    </lineage>
</organism>
<sequence length="381" mass="42345">MKKTLLALAVAATSLFTSTAAQAYTLYSDNDTSLRVYGYLFTYRDISRQAGYDAEGKNSLTKFDYLQFRTQVYFVKRLDDKVTVSTFARFRHITSWRDAYTRTYTENGNHTTTLSKSRNQPKSFANDRLYVTVRHADYGSVTLGRNISLVGGASWAGGYASILGVYDAAWLVSSIGGFATDKSVKYTSKVFDGKHQFVVGVDQHSGGNFTAYGAGYEYNFANDGGTFYAYGTMLRGKSSLKRNNPNVSLDEFGTEVGYYGNLGKRYSHVVYAQFAKNKSYNRLAGKKVYALGYSGLVPLGDFSAYFLVAATRDQSKSSGVKTTKTYYGSVVGTSYRFFSYQTFNLRGYLEYSYQGVKTKLASGTSTKTNTHDLGLGLRLNY</sequence>
<accession>A0A3A1Y6X8</accession>
<dbReference type="OrthoDB" id="5675152at2"/>
<evidence type="ECO:0000313" key="2">
    <source>
        <dbReference type="EMBL" id="RIY33040.1"/>
    </source>
</evidence>
<protein>
    <recommendedName>
        <fullName evidence="4">Porin</fullName>
    </recommendedName>
</protein>
<gene>
    <name evidence="2" type="ORF">CKF54_03665</name>
</gene>
<keyword evidence="3" id="KW-1185">Reference proteome</keyword>
<dbReference type="EMBL" id="NRHC01000039">
    <property type="protein sequence ID" value="RIY33040.1"/>
    <property type="molecule type" value="Genomic_DNA"/>
</dbReference>
<dbReference type="SUPFAM" id="SSF56935">
    <property type="entry name" value="Porins"/>
    <property type="match status" value="1"/>
</dbReference>
<evidence type="ECO:0000313" key="3">
    <source>
        <dbReference type="Proteomes" id="UP000265691"/>
    </source>
</evidence>
<feature type="chain" id="PRO_5017443729" description="Porin" evidence="1">
    <location>
        <begin position="24"/>
        <end position="381"/>
    </location>
</feature>
<feature type="signal peptide" evidence="1">
    <location>
        <begin position="1"/>
        <end position="23"/>
    </location>
</feature>
<proteinExistence type="predicted"/>
<dbReference type="Gene3D" id="2.40.160.10">
    <property type="entry name" value="Porin"/>
    <property type="match status" value="1"/>
</dbReference>